<organism evidence="1 2">
    <name type="scientific">Chitinimonas taiwanensis DSM 18899</name>
    <dbReference type="NCBI Taxonomy" id="1121279"/>
    <lineage>
        <taxon>Bacteria</taxon>
        <taxon>Pseudomonadati</taxon>
        <taxon>Pseudomonadota</taxon>
        <taxon>Betaproteobacteria</taxon>
        <taxon>Neisseriales</taxon>
        <taxon>Chitinibacteraceae</taxon>
        <taxon>Chitinimonas</taxon>
    </lineage>
</organism>
<dbReference type="AlphaFoldDB" id="A0A1K2HCX1"/>
<dbReference type="EMBL" id="FPKR01000004">
    <property type="protein sequence ID" value="SFZ74591.1"/>
    <property type="molecule type" value="Genomic_DNA"/>
</dbReference>
<accession>A0A1K2HCX1</accession>
<dbReference type="InterPro" id="IPR010352">
    <property type="entry name" value="DUF945"/>
</dbReference>
<keyword evidence="2" id="KW-1185">Reference proteome</keyword>
<name>A0A1K2HCX1_9NEIS</name>
<evidence type="ECO:0000313" key="1">
    <source>
        <dbReference type="EMBL" id="SFZ74591.1"/>
    </source>
</evidence>
<dbReference type="OrthoDB" id="8523324at2"/>
<dbReference type="STRING" id="1121279.SAMN02745887_01323"/>
<dbReference type="Pfam" id="PF06097">
    <property type="entry name" value="DUF945"/>
    <property type="match status" value="1"/>
</dbReference>
<evidence type="ECO:0000313" key="2">
    <source>
        <dbReference type="Proteomes" id="UP000186513"/>
    </source>
</evidence>
<gene>
    <name evidence="1" type="ORF">SAMN02745887_01323</name>
</gene>
<sequence>MNPKQKIPLIAVAVVGALALAYTGASWWAGKQAETTLAKQHQLLADLPYFVVKSRDYQRGIFSSHERTTIALNPNLIKPYQLLQLQALGDVKLELSYTQTIKHGPLPLLLQGNPKPLKAAVSTEIEFNPDTQALLKKVFGDQQALQIENQIAFNDDGVVKVRIPNFTYEETLAKVKSVWQGLDATIAYGGDFNKVDISAVAPGLHFEAGTKGTLDIKDFRFEAHNQRGKAGLMLGDGKLTLASATFKRSEEDPALDIKLDKLSYLVNTTEKGEFIDSSGDVNLAGLLLNGKQYGPAVLSVSANHLHGPTLAKLSKRITDIQRKVTDPAEQAAKIFATLKTDGLPLLRNDPALSVKKLSVKLPEGEVFLKADLALKGFQDGDLDMPLKLLERLQASADLKVPKQVIETYVLWQARSMIAVDTEDGEHPDTADLENLARNLMESQIRKLTEQNLIKADGDTLSTSAEWKAGRLNVNGSAIPLPWQAAPAADAQMPTEEAPQQ</sequence>
<dbReference type="Proteomes" id="UP000186513">
    <property type="component" value="Unassembled WGS sequence"/>
</dbReference>
<protein>
    <submittedName>
        <fullName evidence="1">Uncharacterized conserved protein YdgA, DUF945 family</fullName>
    </submittedName>
</protein>
<reference evidence="1 2" key="1">
    <citation type="submission" date="2016-11" db="EMBL/GenBank/DDBJ databases">
        <authorList>
            <person name="Jaros S."/>
            <person name="Januszkiewicz K."/>
            <person name="Wedrychowicz H."/>
        </authorList>
    </citation>
    <scope>NUCLEOTIDE SEQUENCE [LARGE SCALE GENOMIC DNA]</scope>
    <source>
        <strain evidence="1 2">DSM 18899</strain>
    </source>
</reference>
<dbReference type="RefSeq" id="WP_072427848.1">
    <property type="nucleotide sequence ID" value="NZ_FPKR01000004.1"/>
</dbReference>
<proteinExistence type="predicted"/>